<dbReference type="STRING" id="582515.KR51_00022700"/>
<keyword evidence="4 6" id="KW-1133">Transmembrane helix</keyword>
<protein>
    <submittedName>
        <fullName evidence="7">Tic20-like protein</fullName>
    </submittedName>
</protein>
<dbReference type="RefSeq" id="WP_022607408.1">
    <property type="nucleotide sequence ID" value="NZ_ASSJ01000053.1"/>
</dbReference>
<reference evidence="7 8" key="1">
    <citation type="submission" date="2013-05" db="EMBL/GenBank/DDBJ databases">
        <title>Draft genome sequence of Rubidibacter lacunae KORDI 51-2.</title>
        <authorList>
            <person name="Choi D.H."/>
            <person name="Noh J.H."/>
            <person name="Kwon K.-K."/>
            <person name="Lee J.-H."/>
            <person name="Ryu J.-Y."/>
        </authorList>
    </citation>
    <scope>NUCLEOTIDE SEQUENCE [LARGE SCALE GENOMIC DNA]</scope>
    <source>
        <strain evidence="7 8">KORDI 51-2</strain>
    </source>
</reference>
<name>U5DKW8_9CHRO</name>
<feature type="transmembrane region" description="Helical" evidence="6">
    <location>
        <begin position="47"/>
        <end position="72"/>
    </location>
</feature>
<evidence type="ECO:0000256" key="1">
    <source>
        <dbReference type="ARBA" id="ARBA00004141"/>
    </source>
</evidence>
<dbReference type="Proteomes" id="UP000016960">
    <property type="component" value="Unassembled WGS sequence"/>
</dbReference>
<keyword evidence="8" id="KW-1185">Reference proteome</keyword>
<dbReference type="Pfam" id="PF16166">
    <property type="entry name" value="TIC20"/>
    <property type="match status" value="1"/>
</dbReference>
<dbReference type="PANTHER" id="PTHR33510:SF5">
    <property type="entry name" value="PROTEIN TIC 20-II, CHLOROPLASTIC"/>
    <property type="match status" value="1"/>
</dbReference>
<dbReference type="AlphaFoldDB" id="U5DKW8"/>
<proteinExistence type="inferred from homology"/>
<feature type="transmembrane region" description="Helical" evidence="6">
    <location>
        <begin position="84"/>
        <end position="106"/>
    </location>
</feature>
<accession>U5DKW8</accession>
<dbReference type="PANTHER" id="PTHR33510">
    <property type="entry name" value="PROTEIN TIC 20-II, CHLOROPLASTIC"/>
    <property type="match status" value="1"/>
</dbReference>
<comment type="subcellular location">
    <subcellularLocation>
        <location evidence="1">Membrane</location>
        <topology evidence="1">Multi-pass membrane protein</topology>
    </subcellularLocation>
</comment>
<evidence type="ECO:0000256" key="2">
    <source>
        <dbReference type="ARBA" id="ARBA00009596"/>
    </source>
</evidence>
<dbReference type="OrthoDB" id="558786at2"/>
<feature type="transmembrane region" description="Helical" evidence="6">
    <location>
        <begin position="118"/>
        <end position="136"/>
    </location>
</feature>
<evidence type="ECO:0000313" key="8">
    <source>
        <dbReference type="Proteomes" id="UP000016960"/>
    </source>
</evidence>
<dbReference type="InterPro" id="IPR005691">
    <property type="entry name" value="Tic20"/>
</dbReference>
<dbReference type="eggNOG" id="ENOG502ZXE8">
    <property type="taxonomic scope" value="Bacteria"/>
</dbReference>
<evidence type="ECO:0000313" key="7">
    <source>
        <dbReference type="EMBL" id="ERN41204.1"/>
    </source>
</evidence>
<dbReference type="GO" id="GO:0016020">
    <property type="term" value="C:membrane"/>
    <property type="evidence" value="ECO:0007669"/>
    <property type="project" value="UniProtKB-SubCell"/>
</dbReference>
<keyword evidence="5 6" id="KW-0472">Membrane</keyword>
<gene>
    <name evidence="7" type="ORF">KR51_00022700</name>
</gene>
<dbReference type="EMBL" id="ASSJ01000053">
    <property type="protein sequence ID" value="ERN41204.1"/>
    <property type="molecule type" value="Genomic_DNA"/>
</dbReference>
<evidence type="ECO:0000256" key="4">
    <source>
        <dbReference type="ARBA" id="ARBA00022989"/>
    </source>
</evidence>
<keyword evidence="3 6" id="KW-0812">Transmembrane</keyword>
<evidence type="ECO:0000256" key="6">
    <source>
        <dbReference type="SAM" id="Phobius"/>
    </source>
</evidence>
<feature type="transmembrane region" description="Helical" evidence="6">
    <location>
        <begin position="12"/>
        <end position="35"/>
    </location>
</feature>
<dbReference type="InParanoid" id="U5DKW8"/>
<evidence type="ECO:0000256" key="5">
    <source>
        <dbReference type="ARBA" id="ARBA00023136"/>
    </source>
</evidence>
<comment type="caution">
    <text evidence="7">The sequence shown here is derived from an EMBL/GenBank/DDBJ whole genome shotgun (WGS) entry which is preliminary data.</text>
</comment>
<sequence length="158" mass="17970">MTWRGSTDYKDRAFSALAYLLPLVVALPFGVFVFQQLPFLRPLFLPLIPFAILYGQFPFGLIIFFALLFLVVRNERINHFIRFNTMQALLLDIFLILLHLVLSLFVRTLGPGSFIIETFYNVIFIGALAAVIFAFVQCARGLYAEIPGISQAVYAQVR</sequence>
<evidence type="ECO:0000256" key="3">
    <source>
        <dbReference type="ARBA" id="ARBA00022692"/>
    </source>
</evidence>
<organism evidence="7 8">
    <name type="scientific">Rubidibacter lacunae KORDI 51-2</name>
    <dbReference type="NCBI Taxonomy" id="582515"/>
    <lineage>
        <taxon>Bacteria</taxon>
        <taxon>Bacillati</taxon>
        <taxon>Cyanobacteriota</taxon>
        <taxon>Cyanophyceae</taxon>
        <taxon>Oscillatoriophycideae</taxon>
        <taxon>Chroococcales</taxon>
        <taxon>Aphanothecaceae</taxon>
        <taxon>Rubidibacter</taxon>
    </lineage>
</organism>
<comment type="similarity">
    <text evidence="2">Belongs to the Tic20 family.</text>
</comment>